<gene>
    <name evidence="2" type="ORF">BME96_09660</name>
</gene>
<dbReference type="AlphaFoldDB" id="A0AAC9J056"/>
<evidence type="ECO:0000256" key="1">
    <source>
        <dbReference type="SAM" id="Phobius"/>
    </source>
</evidence>
<feature type="transmembrane region" description="Helical" evidence="1">
    <location>
        <begin position="160"/>
        <end position="178"/>
    </location>
</feature>
<dbReference type="InterPro" id="IPR014617">
    <property type="entry name" value="YphA_Bacsu"/>
</dbReference>
<proteinExistence type="predicted"/>
<feature type="transmembrane region" description="Helical" evidence="1">
    <location>
        <begin position="5"/>
        <end position="21"/>
    </location>
</feature>
<dbReference type="KEGG" id="vhl:BME96_09660"/>
<evidence type="ECO:0008006" key="4">
    <source>
        <dbReference type="Google" id="ProtNLM"/>
    </source>
</evidence>
<dbReference type="Pfam" id="PF24124">
    <property type="entry name" value="YphA"/>
    <property type="match status" value="1"/>
</dbReference>
<feature type="transmembrane region" description="Helical" evidence="1">
    <location>
        <begin position="33"/>
        <end position="61"/>
    </location>
</feature>
<dbReference type="RefSeq" id="WP_071648979.1">
    <property type="nucleotide sequence ID" value="NZ_CP017962.1"/>
</dbReference>
<accession>A0AAC9J056</accession>
<protein>
    <recommendedName>
        <fullName evidence="4">Integral membrane protein</fullName>
    </recommendedName>
</protein>
<name>A0AAC9J056_VIRHA</name>
<keyword evidence="1" id="KW-0812">Transmembrane</keyword>
<sequence length="199" mass="23036">MSGLLFFWFSWMAWVILTFIMPKNEYRTELSCWLLLIIITSNLYFSFSGITLTVVVFVLLMGGGIWMIKLKRTIAHSLYSFVVMIAFASAQLWEANLPILYINPIFKITPFVLVIIIFFLTKQIQGQLIIGIIGMTFGDILFQYILYGYGLSVDIGGMEFLDELLLTIVLISLLHILVRIRNKIVSIIFNHHLTRWQNE</sequence>
<feature type="transmembrane region" description="Helical" evidence="1">
    <location>
        <begin position="73"/>
        <end position="93"/>
    </location>
</feature>
<evidence type="ECO:0000313" key="3">
    <source>
        <dbReference type="Proteomes" id="UP000182945"/>
    </source>
</evidence>
<dbReference type="Proteomes" id="UP000182945">
    <property type="component" value="Chromosome"/>
</dbReference>
<feature type="transmembrane region" description="Helical" evidence="1">
    <location>
        <begin position="128"/>
        <end position="148"/>
    </location>
</feature>
<reference evidence="2 3" key="1">
    <citation type="submission" date="2016-11" db="EMBL/GenBank/DDBJ databases">
        <title>Complete genome sequencing of Virgibacillus halodenitrificans PDB-F2.</title>
        <authorList>
            <person name="Sun Z."/>
            <person name="Zhou Y."/>
            <person name="Li H."/>
        </authorList>
    </citation>
    <scope>NUCLEOTIDE SEQUENCE [LARGE SCALE GENOMIC DNA]</scope>
    <source>
        <strain evidence="2 3">PDB-F2</strain>
    </source>
</reference>
<keyword evidence="1" id="KW-1133">Transmembrane helix</keyword>
<evidence type="ECO:0000313" key="2">
    <source>
        <dbReference type="EMBL" id="APC48420.1"/>
    </source>
</evidence>
<dbReference type="EMBL" id="CP017962">
    <property type="protein sequence ID" value="APC48420.1"/>
    <property type="molecule type" value="Genomic_DNA"/>
</dbReference>
<organism evidence="2 3">
    <name type="scientific">Virgibacillus halodenitrificans</name>
    <name type="common">Bacillus halodenitrificans</name>
    <dbReference type="NCBI Taxonomy" id="1482"/>
    <lineage>
        <taxon>Bacteria</taxon>
        <taxon>Bacillati</taxon>
        <taxon>Bacillota</taxon>
        <taxon>Bacilli</taxon>
        <taxon>Bacillales</taxon>
        <taxon>Bacillaceae</taxon>
        <taxon>Virgibacillus</taxon>
    </lineage>
</organism>
<keyword evidence="1" id="KW-0472">Membrane</keyword>
<dbReference type="GeneID" id="71514658"/>
<feature type="transmembrane region" description="Helical" evidence="1">
    <location>
        <begin position="99"/>
        <end position="121"/>
    </location>
</feature>